<comment type="function">
    <text evidence="1">ATPase. Has a role at an early stage in the morphogenesis of the spore coat.</text>
</comment>
<keyword evidence="1" id="KW-0378">Hydrolase</keyword>
<dbReference type="InterPro" id="IPR046841">
    <property type="entry name" value="SpoIVA_middle"/>
</dbReference>
<feature type="domain" description="Sporulation stage IV protein A C-terminal" evidence="4">
    <location>
        <begin position="418"/>
        <end position="493"/>
    </location>
</feature>
<accession>A0A5S4ZSC0</accession>
<dbReference type="Pfam" id="PF09547">
    <property type="entry name" value="SpoIVA_ATPase"/>
    <property type="match status" value="1"/>
</dbReference>
<dbReference type="EC" id="3.6.1.-" evidence="1"/>
<sequence length="493" mass="55703">MEKFDIFRDIAERTEGDIYLGVSGGVRTGKSTFIKRFMDLMVIPNIENEFERERAKDELPQSGAGKTIMTTEPKFVPNEAVELEISPNLKVKVRLVDCVGYRVEGALGYEDEEGNPRMVSTPWFEEPVSFEEAAETGTRKVISEHSTIGLVVTTDGTITDIPRENFVPAEERVVQELKDISRPFIIILNSTNPGSEEAIQLADELSEKYDVPVIPINCAEMSQSDILLIMEKALFEFPVNEVSITMPLWVEELEQKHWLREKFDEAVQDTVQQVRRLRDIDGAVEKLGEYDMVQTVNLNNLDLGTGTAAIEITSKPDLFYRVLAEETGFQLEGDHQLFRLVKELAVAKREYDKVAPALMELKETGYGMVTPGIEDMQLEEPELIRQGSRFGVKLKASAPSIHMIQANINTEITPIIGTEKQCEELVRYMLNEFEENPQKIWQSEIFGKSVSDLVREGIQNKLQRMPENAQAKLQETVKRIVNEGSGGLICIII</sequence>
<keyword evidence="1" id="KW-0963">Cytoplasm</keyword>
<dbReference type="EMBL" id="VNHM01000007">
    <property type="protein sequence ID" value="TYO95552.1"/>
    <property type="molecule type" value="Genomic_DNA"/>
</dbReference>
<dbReference type="AlphaFoldDB" id="A0A5S4ZSC0"/>
<keyword evidence="1" id="KW-0547">Nucleotide-binding</keyword>
<evidence type="ECO:0000256" key="1">
    <source>
        <dbReference type="PIRNR" id="PIRNR007466"/>
    </source>
</evidence>
<evidence type="ECO:0000259" key="4">
    <source>
        <dbReference type="Pfam" id="PF20439"/>
    </source>
</evidence>
<dbReference type="Pfam" id="PF20439">
    <property type="entry name" value="SpoIVA_C"/>
    <property type="match status" value="1"/>
</dbReference>
<evidence type="ECO:0000313" key="5">
    <source>
        <dbReference type="EMBL" id="TYO95552.1"/>
    </source>
</evidence>
<comment type="caution">
    <text evidence="5">The sequence shown here is derived from an EMBL/GenBank/DDBJ whole genome shotgun (WGS) entry which is preliminary data.</text>
</comment>
<proteinExistence type="predicted"/>
<organism evidence="5 6">
    <name type="scientific">Desulfallas thermosapovorans DSM 6562</name>
    <dbReference type="NCBI Taxonomy" id="1121431"/>
    <lineage>
        <taxon>Bacteria</taxon>
        <taxon>Bacillati</taxon>
        <taxon>Bacillota</taxon>
        <taxon>Clostridia</taxon>
        <taxon>Eubacteriales</taxon>
        <taxon>Desulfallaceae</taxon>
        <taxon>Desulfallas</taxon>
    </lineage>
</organism>
<keyword evidence="1" id="KW-0749">Sporulation</keyword>
<keyword evidence="1" id="KW-0067">ATP-binding</keyword>
<dbReference type="GO" id="GO:0016887">
    <property type="term" value="F:ATP hydrolysis activity"/>
    <property type="evidence" value="ECO:0007669"/>
    <property type="project" value="InterPro"/>
</dbReference>
<feature type="domain" description="Stage IV sporulation protein A ATPase" evidence="2">
    <location>
        <begin position="1"/>
        <end position="238"/>
    </location>
</feature>
<dbReference type="PIRSF" id="PIRSF007466">
    <property type="entry name" value="SpoIVA"/>
    <property type="match status" value="1"/>
</dbReference>
<dbReference type="GO" id="GO:0030435">
    <property type="term" value="P:sporulation resulting in formation of a cellular spore"/>
    <property type="evidence" value="ECO:0007669"/>
    <property type="project" value="UniProtKB-KW"/>
</dbReference>
<evidence type="ECO:0000259" key="2">
    <source>
        <dbReference type="Pfam" id="PF09547"/>
    </source>
</evidence>
<dbReference type="Proteomes" id="UP000323166">
    <property type="component" value="Unassembled WGS sequence"/>
</dbReference>
<gene>
    <name evidence="5" type="ORF">LX24_01514</name>
</gene>
<dbReference type="InterPro" id="IPR046840">
    <property type="entry name" value="SpoIVA_C"/>
</dbReference>
<name>A0A5S4ZSC0_9FIRM</name>
<comment type="subcellular location">
    <subcellularLocation>
        <location evidence="1">Cytoplasm</location>
    </subcellularLocation>
</comment>
<dbReference type="InterPro" id="IPR014201">
    <property type="entry name" value="Spore_IV_A"/>
</dbReference>
<comment type="catalytic activity">
    <reaction evidence="1">
        <text>ATP + H2O = ADP + phosphate + H(+)</text>
        <dbReference type="Rhea" id="RHEA:13065"/>
        <dbReference type="ChEBI" id="CHEBI:15377"/>
        <dbReference type="ChEBI" id="CHEBI:15378"/>
        <dbReference type="ChEBI" id="CHEBI:30616"/>
        <dbReference type="ChEBI" id="CHEBI:43474"/>
        <dbReference type="ChEBI" id="CHEBI:456216"/>
    </reaction>
</comment>
<dbReference type="InterPro" id="IPR027417">
    <property type="entry name" value="P-loop_NTPase"/>
</dbReference>
<protein>
    <recommendedName>
        <fullName evidence="1">Stage IV sporulation protein A</fullName>
        <ecNumber evidence="1">3.6.1.-</ecNumber>
    </recommendedName>
    <alternativeName>
        <fullName evidence="1">Coat morphogenetic protein SpoIVA</fullName>
    </alternativeName>
</protein>
<dbReference type="InterPro" id="IPR046842">
    <property type="entry name" value="SpoIVA_ATPase"/>
</dbReference>
<dbReference type="GO" id="GO:0005524">
    <property type="term" value="F:ATP binding"/>
    <property type="evidence" value="ECO:0007669"/>
    <property type="project" value="UniProtKB-KW"/>
</dbReference>
<dbReference type="Gene3D" id="3.40.50.300">
    <property type="entry name" value="P-loop containing nucleotide triphosphate hydrolases"/>
    <property type="match status" value="1"/>
</dbReference>
<dbReference type="Pfam" id="PF20438">
    <property type="entry name" value="SpoIVA_middle"/>
    <property type="match status" value="1"/>
</dbReference>
<evidence type="ECO:0000313" key="6">
    <source>
        <dbReference type="Proteomes" id="UP000323166"/>
    </source>
</evidence>
<dbReference type="SUPFAM" id="SSF52540">
    <property type="entry name" value="P-loop containing nucleoside triphosphate hydrolases"/>
    <property type="match status" value="1"/>
</dbReference>
<feature type="domain" description="Stage IV sporulation protein A middle" evidence="3">
    <location>
        <begin position="239"/>
        <end position="417"/>
    </location>
</feature>
<reference evidence="5 6" key="1">
    <citation type="submission" date="2019-07" db="EMBL/GenBank/DDBJ databases">
        <title>Genomic Encyclopedia of Type Strains, Phase I: the one thousand microbial genomes (KMG-I) project.</title>
        <authorList>
            <person name="Kyrpides N."/>
        </authorList>
    </citation>
    <scope>NUCLEOTIDE SEQUENCE [LARGE SCALE GENOMIC DNA]</scope>
    <source>
        <strain evidence="5 6">DSM 6562</strain>
    </source>
</reference>
<dbReference type="NCBIfam" id="TIGR02836">
    <property type="entry name" value="spore_IV_A"/>
    <property type="match status" value="1"/>
</dbReference>
<dbReference type="GO" id="GO:0005737">
    <property type="term" value="C:cytoplasm"/>
    <property type="evidence" value="ECO:0007669"/>
    <property type="project" value="UniProtKB-SubCell"/>
</dbReference>
<dbReference type="RefSeq" id="WP_166511529.1">
    <property type="nucleotide sequence ID" value="NZ_VNHM01000007.1"/>
</dbReference>
<evidence type="ECO:0000259" key="3">
    <source>
        <dbReference type="Pfam" id="PF20438"/>
    </source>
</evidence>
<keyword evidence="6" id="KW-1185">Reference proteome</keyword>